<evidence type="ECO:0000313" key="2">
    <source>
        <dbReference type="EMBL" id="CAN62474.1"/>
    </source>
</evidence>
<sequence length="121" mass="13362">MGIVDDNGYEDVRGLDYGVGNEHGMGRIWPCKGGSDEDERGHRIETVGISGLMGHWVVKRIAGHHVFGWKKSAPHVMLIKTWCNLQTGSSSFSAGEQKQACPGAPINKKQSDKERKQNMEI</sequence>
<accession>A5AH49</accession>
<feature type="compositionally biased region" description="Basic and acidic residues" evidence="1">
    <location>
        <begin position="109"/>
        <end position="121"/>
    </location>
</feature>
<protein>
    <submittedName>
        <fullName evidence="2">Uncharacterized protein</fullName>
    </submittedName>
</protein>
<dbReference type="AlphaFoldDB" id="A5AH49"/>
<name>A5AH49_VITVI</name>
<proteinExistence type="predicted"/>
<reference evidence="2" key="1">
    <citation type="journal article" date="2007" name="PLoS ONE">
        <title>The first genome sequence of an elite grapevine cultivar (Pinot noir Vitis vinifera L.): coping with a highly heterozygous genome.</title>
        <authorList>
            <person name="Velasco R."/>
            <person name="Zharkikh A."/>
            <person name="Troggio M."/>
            <person name="Cartwright D.A."/>
            <person name="Cestaro A."/>
            <person name="Pruss D."/>
            <person name="Pindo M."/>
            <person name="FitzGerald L.M."/>
            <person name="Vezzulli S."/>
            <person name="Reid J."/>
            <person name="Malacarne G."/>
            <person name="Iliev D."/>
            <person name="Coppola G."/>
            <person name="Wardell B."/>
            <person name="Micheletti D."/>
            <person name="Macalma T."/>
            <person name="Facci M."/>
            <person name="Mitchell J.T."/>
            <person name="Perazzolli M."/>
            <person name="Eldredge G."/>
            <person name="Gatto P."/>
            <person name="Oyzerski R."/>
            <person name="Moretto M."/>
            <person name="Gutin N."/>
            <person name="Stefanini M."/>
            <person name="Chen Y."/>
            <person name="Segala C."/>
            <person name="Davenport C."/>
            <person name="Dematte L."/>
            <person name="Mraz A."/>
            <person name="Battilana J."/>
            <person name="Stormo K."/>
            <person name="Costa F."/>
            <person name="Tao Q."/>
            <person name="Si-Ammour A."/>
            <person name="Harkins T."/>
            <person name="Lackey A."/>
            <person name="Perbost C."/>
            <person name="Taillon B."/>
            <person name="Stella A."/>
            <person name="Solovyev V."/>
            <person name="Fawcett J.A."/>
            <person name="Sterck L."/>
            <person name="Vandepoele K."/>
            <person name="Grando S.M."/>
            <person name="Toppo S."/>
            <person name="Moser C."/>
            <person name="Lanchbury J."/>
            <person name="Bogden R."/>
            <person name="Skolnick M."/>
            <person name="Sgaramella V."/>
            <person name="Bhatnagar S.K."/>
            <person name="Fontana P."/>
            <person name="Gutin A."/>
            <person name="Van de Peer Y."/>
            <person name="Salamini F."/>
            <person name="Viola R."/>
        </authorList>
    </citation>
    <scope>NUCLEOTIDE SEQUENCE</scope>
</reference>
<gene>
    <name evidence="2" type="ORF">VITISV_005322</name>
</gene>
<feature type="region of interest" description="Disordered" evidence="1">
    <location>
        <begin position="89"/>
        <end position="121"/>
    </location>
</feature>
<evidence type="ECO:0000256" key="1">
    <source>
        <dbReference type="SAM" id="MobiDB-lite"/>
    </source>
</evidence>
<organism evidence="2">
    <name type="scientific">Vitis vinifera</name>
    <name type="common">Grape</name>
    <dbReference type="NCBI Taxonomy" id="29760"/>
    <lineage>
        <taxon>Eukaryota</taxon>
        <taxon>Viridiplantae</taxon>
        <taxon>Streptophyta</taxon>
        <taxon>Embryophyta</taxon>
        <taxon>Tracheophyta</taxon>
        <taxon>Spermatophyta</taxon>
        <taxon>Magnoliopsida</taxon>
        <taxon>eudicotyledons</taxon>
        <taxon>Gunneridae</taxon>
        <taxon>Pentapetalae</taxon>
        <taxon>rosids</taxon>
        <taxon>Vitales</taxon>
        <taxon>Vitaceae</taxon>
        <taxon>Viteae</taxon>
        <taxon>Vitis</taxon>
    </lineage>
</organism>
<dbReference type="EMBL" id="AM426691">
    <property type="protein sequence ID" value="CAN62474.1"/>
    <property type="molecule type" value="Genomic_DNA"/>
</dbReference>